<evidence type="ECO:0000256" key="2">
    <source>
        <dbReference type="ARBA" id="ARBA00022679"/>
    </source>
</evidence>
<evidence type="ECO:0000313" key="5">
    <source>
        <dbReference type="EMBL" id="RKR73370.1"/>
    </source>
</evidence>
<dbReference type="RefSeq" id="WP_245981359.1">
    <property type="nucleotide sequence ID" value="NZ_RBKS01000001.1"/>
</dbReference>
<accession>A0A495ICK8</accession>
<feature type="region of interest" description="Disordered" evidence="4">
    <location>
        <begin position="47"/>
        <end position="76"/>
    </location>
</feature>
<dbReference type="GO" id="GO:0016757">
    <property type="term" value="F:glycosyltransferase activity"/>
    <property type="evidence" value="ECO:0007669"/>
    <property type="project" value="UniProtKB-KW"/>
</dbReference>
<evidence type="ECO:0000256" key="1">
    <source>
        <dbReference type="ARBA" id="ARBA00022676"/>
    </source>
</evidence>
<dbReference type="SUPFAM" id="SSF75005">
    <property type="entry name" value="Arabinanase/levansucrase/invertase"/>
    <property type="match status" value="1"/>
</dbReference>
<reference evidence="5 6" key="1">
    <citation type="submission" date="2018-10" db="EMBL/GenBank/DDBJ databases">
        <title>Sequencing the genomes of 1000 actinobacteria strains.</title>
        <authorList>
            <person name="Klenk H.-P."/>
        </authorList>
    </citation>
    <scope>NUCLEOTIDE SEQUENCE [LARGE SCALE GENOMIC DNA]</scope>
    <source>
        <strain evidence="5 6">DSM 17894</strain>
    </source>
</reference>
<dbReference type="Gene3D" id="2.115.10.20">
    <property type="entry name" value="Glycosyl hydrolase domain, family 43"/>
    <property type="match status" value="1"/>
</dbReference>
<evidence type="ECO:0000256" key="4">
    <source>
        <dbReference type="SAM" id="MobiDB-lite"/>
    </source>
</evidence>
<dbReference type="EMBL" id="RBKS01000001">
    <property type="protein sequence ID" value="RKR73370.1"/>
    <property type="molecule type" value="Genomic_DNA"/>
</dbReference>
<protein>
    <submittedName>
        <fullName evidence="5">Uncharacterized protein DUF377</fullName>
    </submittedName>
</protein>
<keyword evidence="1" id="KW-0328">Glycosyltransferase</keyword>
<gene>
    <name evidence="5" type="ORF">C8E83_0462</name>
</gene>
<dbReference type="Pfam" id="PF04041">
    <property type="entry name" value="Glyco_hydro_130"/>
    <property type="match status" value="1"/>
</dbReference>
<evidence type="ECO:0000313" key="6">
    <source>
        <dbReference type="Proteomes" id="UP000280008"/>
    </source>
</evidence>
<comment type="similarity">
    <text evidence="3">Belongs to the glycosyl hydrolase 130 family.</text>
</comment>
<keyword evidence="6" id="KW-1185">Reference proteome</keyword>
<dbReference type="InterPro" id="IPR023296">
    <property type="entry name" value="Glyco_hydro_beta-prop_sf"/>
</dbReference>
<name>A0A495ICK8_9MICO</name>
<proteinExistence type="inferred from homology"/>
<evidence type="ECO:0000256" key="3">
    <source>
        <dbReference type="ARBA" id="ARBA00024356"/>
    </source>
</evidence>
<keyword evidence="2" id="KW-0808">Transferase</keyword>
<dbReference type="Proteomes" id="UP000280008">
    <property type="component" value="Unassembled WGS sequence"/>
</dbReference>
<dbReference type="PANTHER" id="PTHR34106">
    <property type="entry name" value="GLYCOSIDASE"/>
    <property type="match status" value="1"/>
</dbReference>
<dbReference type="PANTHER" id="PTHR34106:SF5">
    <property type="entry name" value="GLYCOSIDASE"/>
    <property type="match status" value="1"/>
</dbReference>
<organism evidence="5 6">
    <name type="scientific">Frondihabitans australicus</name>
    <dbReference type="NCBI Taxonomy" id="386892"/>
    <lineage>
        <taxon>Bacteria</taxon>
        <taxon>Bacillati</taxon>
        <taxon>Actinomycetota</taxon>
        <taxon>Actinomycetes</taxon>
        <taxon>Micrococcales</taxon>
        <taxon>Microbacteriaceae</taxon>
        <taxon>Frondihabitans</taxon>
    </lineage>
</organism>
<sequence>MSGVTPAPAPLPLSTEGLRAALDEALALRNDRTDALSQDDFSARYPERPDWAVGPFTRDPSRTFAPTGQWPDPTGIGWTSESVFNPSLIGDGDDLVMFYRSSPRKESTSSRIGMARRGEQGWVDAPSNPAIFPTLDNELLGCEDPKVYRAEGRWWLFYNGIFPATQELRDAFPSPGYPVETVGCDIDLAVSDDLVTWEKLGPILDHETSRLWAKGAVIVRDPSGNAVKVGGSYLMFLSEGCDGRPMVGRSDDMATWTFTERPYLSLDALGGHLHEVACAVTGHRGDDLVLDFFYGDEEGRFAAAQALYDVNAPFTQLDVHRGGSLSWGGLLQHGSEWVLAQGWDAPPGTREISLYTAPVAP</sequence>
<dbReference type="AlphaFoldDB" id="A0A495ICK8"/>
<dbReference type="InterPro" id="IPR007184">
    <property type="entry name" value="Mannoside_phosphorylase"/>
</dbReference>
<comment type="caution">
    <text evidence="5">The sequence shown here is derived from an EMBL/GenBank/DDBJ whole genome shotgun (WGS) entry which is preliminary data.</text>
</comment>